<dbReference type="AlphaFoldDB" id="A0A6J1SH11"/>
<name>A0A6J1SH11_FRAOC</name>
<evidence type="ECO:0000313" key="2">
    <source>
        <dbReference type="Proteomes" id="UP000504606"/>
    </source>
</evidence>
<reference evidence="3" key="1">
    <citation type="submission" date="2025-08" db="UniProtKB">
        <authorList>
            <consortium name="RefSeq"/>
        </authorList>
    </citation>
    <scope>IDENTIFICATION</scope>
    <source>
        <tissue evidence="3">Whole organism</tissue>
    </source>
</reference>
<evidence type="ECO:0000313" key="3">
    <source>
        <dbReference type="RefSeq" id="XP_026279998.2"/>
    </source>
</evidence>
<evidence type="ECO:0000256" key="1">
    <source>
        <dbReference type="SAM" id="MobiDB-lite"/>
    </source>
</evidence>
<accession>A0A6J1SH11</accession>
<organism evidence="2 3">
    <name type="scientific">Frankliniella occidentalis</name>
    <name type="common">Western flower thrips</name>
    <name type="synonym">Euthrips occidentalis</name>
    <dbReference type="NCBI Taxonomy" id="133901"/>
    <lineage>
        <taxon>Eukaryota</taxon>
        <taxon>Metazoa</taxon>
        <taxon>Ecdysozoa</taxon>
        <taxon>Arthropoda</taxon>
        <taxon>Hexapoda</taxon>
        <taxon>Insecta</taxon>
        <taxon>Pterygota</taxon>
        <taxon>Neoptera</taxon>
        <taxon>Paraneoptera</taxon>
        <taxon>Thysanoptera</taxon>
        <taxon>Terebrantia</taxon>
        <taxon>Thripoidea</taxon>
        <taxon>Thripidae</taxon>
        <taxon>Frankliniella</taxon>
    </lineage>
</organism>
<dbReference type="Proteomes" id="UP000504606">
    <property type="component" value="Unplaced"/>
</dbReference>
<feature type="region of interest" description="Disordered" evidence="1">
    <location>
        <begin position="1"/>
        <end position="31"/>
    </location>
</feature>
<gene>
    <name evidence="3" type="primary">LOC113207585</name>
</gene>
<dbReference type="GeneID" id="113207585"/>
<protein>
    <submittedName>
        <fullName evidence="3">Uncharacterized protein LOC113207585</fullName>
    </submittedName>
</protein>
<keyword evidence="2" id="KW-1185">Reference proteome</keyword>
<feature type="compositionally biased region" description="Basic residues" evidence="1">
    <location>
        <begin position="8"/>
        <end position="18"/>
    </location>
</feature>
<feature type="region of interest" description="Disordered" evidence="1">
    <location>
        <begin position="94"/>
        <end position="118"/>
    </location>
</feature>
<proteinExistence type="predicted"/>
<dbReference type="KEGG" id="foc:113207585"/>
<dbReference type="RefSeq" id="XP_026279998.2">
    <property type="nucleotide sequence ID" value="XM_026424213.2"/>
</dbReference>
<sequence length="171" mass="17371">MSGAPAKKPTRQKAKRSPARLAGSKKAPANSAAFLAVPEMGADKTPPMTAAMGTRAGEIGDLCWHQVEAVAESAPPATRLPLCSFQPTLTVTRPDGHDAEVSGAAGGTGPDLDLDLDEDGDVVPELTALRALSSGASVSESTLWDHVGLQAGLSVSSATVPSMTVGKGEKK</sequence>
<dbReference type="OrthoDB" id="10538925at2759"/>